<dbReference type="EMBL" id="BAAFJT010000001">
    <property type="protein sequence ID" value="GAB0177268.1"/>
    <property type="molecule type" value="Genomic_DNA"/>
</dbReference>
<evidence type="ECO:0000313" key="1">
    <source>
        <dbReference type="EMBL" id="GAB0177268.1"/>
    </source>
</evidence>
<keyword evidence="2" id="KW-1185">Reference proteome</keyword>
<reference evidence="1 2" key="1">
    <citation type="submission" date="2024-06" db="EMBL/GenBank/DDBJ databases">
        <title>The draft genome of Grus japonensis, version 3.</title>
        <authorList>
            <person name="Nabeshima K."/>
            <person name="Suzuki S."/>
            <person name="Onuma M."/>
        </authorList>
    </citation>
    <scope>NUCLEOTIDE SEQUENCE [LARGE SCALE GENOMIC DNA]</scope>
    <source>
        <strain evidence="1 2">451A</strain>
    </source>
</reference>
<proteinExistence type="predicted"/>
<protein>
    <submittedName>
        <fullName evidence="1">Mitochondrial enolase superfamily member 1</fullName>
    </submittedName>
</protein>
<dbReference type="Proteomes" id="UP001623348">
    <property type="component" value="Unassembled WGS sequence"/>
</dbReference>
<accession>A0ABC9VWQ2</accession>
<evidence type="ECO:0000313" key="2">
    <source>
        <dbReference type="Proteomes" id="UP001623348"/>
    </source>
</evidence>
<dbReference type="AlphaFoldDB" id="A0ABC9VWQ2"/>
<comment type="caution">
    <text evidence="1">The sequence shown here is derived from an EMBL/GenBank/DDBJ whole genome shotgun (WGS) entry which is preliminary data.</text>
</comment>
<sequence>MTPNWEAWLIHQRVMLPLRATLTDWRNGPTGLMKFNKKCKVLHLGRNNSKHQYMLGASCLESSLAEKDLQCVLVDTRLNMSQQCALAAKTTNGILGCIRQSIADRQILPLYSVLVRPQLQCCGQFWAPQYKRDMDILERVQ</sequence>
<organism evidence="1 2">
    <name type="scientific">Grus japonensis</name>
    <name type="common">Japanese crane</name>
    <name type="synonym">Red-crowned crane</name>
    <dbReference type="NCBI Taxonomy" id="30415"/>
    <lineage>
        <taxon>Eukaryota</taxon>
        <taxon>Metazoa</taxon>
        <taxon>Chordata</taxon>
        <taxon>Craniata</taxon>
        <taxon>Vertebrata</taxon>
        <taxon>Euteleostomi</taxon>
        <taxon>Archelosauria</taxon>
        <taxon>Archosauria</taxon>
        <taxon>Dinosauria</taxon>
        <taxon>Saurischia</taxon>
        <taxon>Theropoda</taxon>
        <taxon>Coelurosauria</taxon>
        <taxon>Aves</taxon>
        <taxon>Neognathae</taxon>
        <taxon>Neoaves</taxon>
        <taxon>Gruiformes</taxon>
        <taxon>Gruidae</taxon>
        <taxon>Grus</taxon>
    </lineage>
</organism>
<dbReference type="PANTHER" id="PTHR33332">
    <property type="entry name" value="REVERSE TRANSCRIPTASE DOMAIN-CONTAINING PROTEIN"/>
    <property type="match status" value="1"/>
</dbReference>
<name>A0ABC9VWQ2_GRUJA</name>
<gene>
    <name evidence="1" type="ORF">GRJ2_000192000</name>
</gene>